<dbReference type="InterPro" id="IPR036388">
    <property type="entry name" value="WH-like_DNA-bd_sf"/>
</dbReference>
<dbReference type="InterPro" id="IPR000524">
    <property type="entry name" value="Tscrpt_reg_HTH_GntR"/>
</dbReference>
<dbReference type="RefSeq" id="WP_231945090.1">
    <property type="nucleotide sequence ID" value="NZ_LT629695.1"/>
</dbReference>
<reference evidence="6" key="1">
    <citation type="submission" date="2016-10" db="EMBL/GenBank/DDBJ databases">
        <authorList>
            <person name="Varghese N."/>
            <person name="Submissions S."/>
        </authorList>
    </citation>
    <scope>NUCLEOTIDE SEQUENCE [LARGE SCALE GENOMIC DNA]</scope>
    <source>
        <strain evidence="6">DSM 22002</strain>
    </source>
</reference>
<evidence type="ECO:0000313" key="5">
    <source>
        <dbReference type="EMBL" id="SDI01102.1"/>
    </source>
</evidence>
<dbReference type="STRING" id="399736.SAMN04489720_3194"/>
<protein>
    <submittedName>
        <fullName evidence="5">Transcriptional regulator, GntR family</fullName>
    </submittedName>
</protein>
<dbReference type="Gene3D" id="1.10.10.10">
    <property type="entry name" value="Winged helix-like DNA-binding domain superfamily/Winged helix DNA-binding domain"/>
    <property type="match status" value="1"/>
</dbReference>
<accession>A0A1G8H345</accession>
<dbReference type="InterPro" id="IPR036390">
    <property type="entry name" value="WH_DNA-bd_sf"/>
</dbReference>
<dbReference type="GO" id="GO:0003677">
    <property type="term" value="F:DNA binding"/>
    <property type="evidence" value="ECO:0007669"/>
    <property type="project" value="UniProtKB-KW"/>
</dbReference>
<keyword evidence="2" id="KW-0238">DNA-binding</keyword>
<feature type="domain" description="HTH gntR-type" evidence="4">
    <location>
        <begin position="11"/>
        <end position="79"/>
    </location>
</feature>
<dbReference type="GO" id="GO:0003700">
    <property type="term" value="F:DNA-binding transcription factor activity"/>
    <property type="evidence" value="ECO:0007669"/>
    <property type="project" value="InterPro"/>
</dbReference>
<keyword evidence="1" id="KW-0805">Transcription regulation</keyword>
<dbReference type="PANTHER" id="PTHR38445:SF7">
    <property type="entry name" value="GNTR-FAMILY TRANSCRIPTIONAL REGULATOR"/>
    <property type="match status" value="1"/>
</dbReference>
<name>A0A1G8H345_9MICO</name>
<dbReference type="SMART" id="SM00345">
    <property type="entry name" value="HTH_GNTR"/>
    <property type="match status" value="1"/>
</dbReference>
<proteinExistence type="predicted"/>
<dbReference type="PANTHER" id="PTHR38445">
    <property type="entry name" value="HTH-TYPE TRANSCRIPTIONAL REPRESSOR YTRA"/>
    <property type="match status" value="1"/>
</dbReference>
<evidence type="ECO:0000313" key="6">
    <source>
        <dbReference type="Proteomes" id="UP000198822"/>
    </source>
</evidence>
<sequence>MHVVLSTDSASPIYEQIKVQMRAAILSGAIAAGGTLPSLRQLAADLRVSVVTVTRAYNDLVAEGLARNEHGRGFVVLAVEADVAQQALDATLDDLLRRLVVAAGHAGVDLPALHRRLDDQWRSE</sequence>
<gene>
    <name evidence="5" type="ORF">SAMN04489720_3194</name>
</gene>
<organism evidence="5 6">
    <name type="scientific">Agrococcus jejuensis</name>
    <dbReference type="NCBI Taxonomy" id="399736"/>
    <lineage>
        <taxon>Bacteria</taxon>
        <taxon>Bacillati</taxon>
        <taxon>Actinomycetota</taxon>
        <taxon>Actinomycetes</taxon>
        <taxon>Micrococcales</taxon>
        <taxon>Microbacteriaceae</taxon>
        <taxon>Agrococcus</taxon>
    </lineage>
</organism>
<dbReference type="CDD" id="cd07377">
    <property type="entry name" value="WHTH_GntR"/>
    <property type="match status" value="1"/>
</dbReference>
<dbReference type="PROSITE" id="PS50949">
    <property type="entry name" value="HTH_GNTR"/>
    <property type="match status" value="1"/>
</dbReference>
<evidence type="ECO:0000256" key="1">
    <source>
        <dbReference type="ARBA" id="ARBA00023015"/>
    </source>
</evidence>
<keyword evidence="6" id="KW-1185">Reference proteome</keyword>
<dbReference type="EMBL" id="LT629695">
    <property type="protein sequence ID" value="SDI01102.1"/>
    <property type="molecule type" value="Genomic_DNA"/>
</dbReference>
<evidence type="ECO:0000256" key="2">
    <source>
        <dbReference type="ARBA" id="ARBA00023125"/>
    </source>
</evidence>
<dbReference type="SUPFAM" id="SSF46785">
    <property type="entry name" value="Winged helix' DNA-binding domain"/>
    <property type="match status" value="1"/>
</dbReference>
<evidence type="ECO:0000256" key="3">
    <source>
        <dbReference type="ARBA" id="ARBA00023163"/>
    </source>
</evidence>
<evidence type="ECO:0000259" key="4">
    <source>
        <dbReference type="PROSITE" id="PS50949"/>
    </source>
</evidence>
<dbReference type="Pfam" id="PF00392">
    <property type="entry name" value="GntR"/>
    <property type="match status" value="1"/>
</dbReference>
<dbReference type="Proteomes" id="UP000198822">
    <property type="component" value="Chromosome I"/>
</dbReference>
<keyword evidence="3" id="KW-0804">Transcription</keyword>
<dbReference type="AlphaFoldDB" id="A0A1G8H345"/>